<gene>
    <name evidence="3" type="ORF">PG994_010940</name>
</gene>
<dbReference type="Proteomes" id="UP001480595">
    <property type="component" value="Unassembled WGS sequence"/>
</dbReference>
<feature type="transmembrane region" description="Helical" evidence="2">
    <location>
        <begin position="12"/>
        <end position="31"/>
    </location>
</feature>
<name>A0ABR1TRC6_9PEZI</name>
<protein>
    <submittedName>
        <fullName evidence="3">Uncharacterized protein</fullName>
    </submittedName>
</protein>
<dbReference type="EMBL" id="JAQQWL010000011">
    <property type="protein sequence ID" value="KAK8049210.1"/>
    <property type="molecule type" value="Genomic_DNA"/>
</dbReference>
<keyword evidence="2" id="KW-0472">Membrane</keyword>
<dbReference type="RefSeq" id="XP_066711459.1">
    <property type="nucleotide sequence ID" value="XM_066862349.1"/>
</dbReference>
<feature type="region of interest" description="Disordered" evidence="1">
    <location>
        <begin position="42"/>
        <end position="75"/>
    </location>
</feature>
<evidence type="ECO:0000313" key="3">
    <source>
        <dbReference type="EMBL" id="KAK8049210.1"/>
    </source>
</evidence>
<evidence type="ECO:0000256" key="1">
    <source>
        <dbReference type="SAM" id="MobiDB-lite"/>
    </source>
</evidence>
<evidence type="ECO:0000313" key="4">
    <source>
        <dbReference type="Proteomes" id="UP001480595"/>
    </source>
</evidence>
<evidence type="ECO:0000256" key="2">
    <source>
        <dbReference type="SAM" id="Phobius"/>
    </source>
</evidence>
<feature type="region of interest" description="Disordered" evidence="1">
    <location>
        <begin position="96"/>
        <end position="115"/>
    </location>
</feature>
<accession>A0ABR1TRC6</accession>
<reference evidence="3 4" key="1">
    <citation type="submission" date="2023-01" db="EMBL/GenBank/DDBJ databases">
        <title>Analysis of 21 Apiospora genomes using comparative genomics revels a genus with tremendous synthesis potential of carbohydrate active enzymes and secondary metabolites.</title>
        <authorList>
            <person name="Sorensen T."/>
        </authorList>
    </citation>
    <scope>NUCLEOTIDE SEQUENCE [LARGE SCALE GENOMIC DNA]</scope>
    <source>
        <strain evidence="3 4">CBS 135458</strain>
    </source>
</reference>
<keyword evidence="2" id="KW-1133">Transmembrane helix</keyword>
<keyword evidence="2" id="KW-0812">Transmembrane</keyword>
<comment type="caution">
    <text evidence="3">The sequence shown here is derived from an EMBL/GenBank/DDBJ whole genome shotgun (WGS) entry which is preliminary data.</text>
</comment>
<keyword evidence="4" id="KW-1185">Reference proteome</keyword>
<sequence length="211" mass="22639">MFPRLLPHLLKLVVVFIPFFVVCNTITLMLLQRGIVEPRSPSAAAHEAETKAESPLPVLGGPPHTERALAHGEQHPEPEAALTALEQEAQPATAELHVNDGGNDPKPEPTPITPVQTQTAAPKVQLINGGRQHPGPEATLTAPEQTHPATITTTTTRVRVGVDVGLRKTSKRSGMTRQFGTLSTQRVFNVSITLRNNSPDPKIPTQCVHGG</sequence>
<feature type="compositionally biased region" description="Basic and acidic residues" evidence="1">
    <location>
        <begin position="64"/>
        <end position="75"/>
    </location>
</feature>
<dbReference type="GeneID" id="92095412"/>
<organism evidence="3 4">
    <name type="scientific">Apiospora phragmitis</name>
    <dbReference type="NCBI Taxonomy" id="2905665"/>
    <lineage>
        <taxon>Eukaryota</taxon>
        <taxon>Fungi</taxon>
        <taxon>Dikarya</taxon>
        <taxon>Ascomycota</taxon>
        <taxon>Pezizomycotina</taxon>
        <taxon>Sordariomycetes</taxon>
        <taxon>Xylariomycetidae</taxon>
        <taxon>Amphisphaeriales</taxon>
        <taxon>Apiosporaceae</taxon>
        <taxon>Apiospora</taxon>
    </lineage>
</organism>
<proteinExistence type="predicted"/>